<dbReference type="PANTHER" id="PTHR31221">
    <property type="entry name" value="WRKY TRANSCRIPTION FACTOR PROTEIN 1-RELATED"/>
    <property type="match status" value="1"/>
</dbReference>
<evidence type="ECO:0000313" key="7">
    <source>
        <dbReference type="Proteomes" id="UP000694930"/>
    </source>
</evidence>
<evidence type="ECO:0000256" key="4">
    <source>
        <dbReference type="ARBA" id="ARBA00023163"/>
    </source>
</evidence>
<protein>
    <submittedName>
        <fullName evidence="8">Probable WRKY transcription factor 3</fullName>
    </submittedName>
</protein>
<feature type="domain" description="WRKY" evidence="6">
    <location>
        <begin position="344"/>
        <end position="409"/>
    </location>
</feature>
<feature type="domain" description="WRKY" evidence="6">
    <location>
        <begin position="183"/>
        <end position="247"/>
    </location>
</feature>
<evidence type="ECO:0000256" key="3">
    <source>
        <dbReference type="ARBA" id="ARBA00023125"/>
    </source>
</evidence>
<dbReference type="PANTHER" id="PTHR31221:SF376">
    <property type="entry name" value="WRKY TRANSCRIPTION FACTOR 33 ISOFORM X1-RELATED"/>
    <property type="match status" value="1"/>
</dbReference>
<accession>A0ABM1V8Q7</accession>
<keyword evidence="4" id="KW-0804">Transcription</keyword>
<dbReference type="InterPro" id="IPR003657">
    <property type="entry name" value="WRKY_dom"/>
</dbReference>
<proteinExistence type="predicted"/>
<evidence type="ECO:0000256" key="2">
    <source>
        <dbReference type="ARBA" id="ARBA00023015"/>
    </source>
</evidence>
<keyword evidence="7" id="KW-1185">Reference proteome</keyword>
<evidence type="ECO:0000256" key="5">
    <source>
        <dbReference type="ARBA" id="ARBA00023242"/>
    </source>
</evidence>
<reference evidence="8" key="2">
    <citation type="submission" date="2025-08" db="UniProtKB">
        <authorList>
            <consortium name="RefSeq"/>
        </authorList>
    </citation>
    <scope>IDENTIFICATION</scope>
</reference>
<dbReference type="Proteomes" id="UP000694930">
    <property type="component" value="Chromosome 4"/>
</dbReference>
<reference evidence="7" key="1">
    <citation type="journal article" date="2014" name="Nat. Genet.">
        <title>The genome of the stress-tolerant wild tomato species Solanum pennellii.</title>
        <authorList>
            <person name="Bolger A."/>
            <person name="Scossa F."/>
            <person name="Bolger M.E."/>
            <person name="Lanz C."/>
            <person name="Maumus F."/>
            <person name="Tohge T."/>
            <person name="Quesneville H."/>
            <person name="Alseekh S."/>
            <person name="Sorensen I."/>
            <person name="Lichtenstein G."/>
            <person name="Fich E.A."/>
            <person name="Conte M."/>
            <person name="Keller H."/>
            <person name="Schneeberger K."/>
            <person name="Schwacke R."/>
            <person name="Ofner I."/>
            <person name="Vrebalov J."/>
            <person name="Xu Y."/>
            <person name="Osorio S."/>
            <person name="Aflitos S.A."/>
            <person name="Schijlen E."/>
            <person name="Jimenez-Gomez J.M."/>
            <person name="Ryngajllo M."/>
            <person name="Kimura S."/>
            <person name="Kumar R."/>
            <person name="Koenig D."/>
            <person name="Headland L.R."/>
            <person name="Maloof J.N."/>
            <person name="Sinha N."/>
            <person name="van Ham R.C."/>
            <person name="Lankhorst R.K."/>
            <person name="Mao L."/>
            <person name="Vogel A."/>
            <person name="Arsova B."/>
            <person name="Panstruga R."/>
            <person name="Fei Z."/>
            <person name="Rose J.K."/>
            <person name="Zamir D."/>
            <person name="Carrari F."/>
            <person name="Giovannoni J.J."/>
            <person name="Weigel D."/>
            <person name="Usadel B."/>
            <person name="Fernie A.R."/>
        </authorList>
    </citation>
    <scope>NUCLEOTIDE SEQUENCE [LARGE SCALE GENOMIC DNA]</scope>
    <source>
        <strain evidence="7">cv. LA0716</strain>
    </source>
</reference>
<name>A0ABM1V8Q7_SOLPN</name>
<keyword evidence="2" id="KW-0805">Transcription regulation</keyword>
<dbReference type="RefSeq" id="XP_027772125.1">
    <property type="nucleotide sequence ID" value="XM_027916324.1"/>
</dbReference>
<evidence type="ECO:0000313" key="8">
    <source>
        <dbReference type="RefSeq" id="XP_027772125.1"/>
    </source>
</evidence>
<dbReference type="SMART" id="SM00774">
    <property type="entry name" value="WRKY"/>
    <property type="match status" value="2"/>
</dbReference>
<keyword evidence="3" id="KW-0238">DNA-binding</keyword>
<comment type="subcellular location">
    <subcellularLocation>
        <location evidence="1">Nucleus</location>
    </subcellularLocation>
</comment>
<gene>
    <name evidence="8" type="primary">LOC107016938</name>
</gene>
<dbReference type="InterPro" id="IPR036576">
    <property type="entry name" value="WRKY_dom_sf"/>
</dbReference>
<dbReference type="SUPFAM" id="SSF118290">
    <property type="entry name" value="WRKY DNA-binding domain"/>
    <property type="match status" value="2"/>
</dbReference>
<dbReference type="InterPro" id="IPR044810">
    <property type="entry name" value="WRKY_plant"/>
</dbReference>
<evidence type="ECO:0000259" key="6">
    <source>
        <dbReference type="PROSITE" id="PS50811"/>
    </source>
</evidence>
<evidence type="ECO:0000256" key="1">
    <source>
        <dbReference type="ARBA" id="ARBA00004123"/>
    </source>
</evidence>
<organism evidence="7 8">
    <name type="scientific">Solanum pennellii</name>
    <name type="common">Tomato</name>
    <name type="synonym">Lycopersicon pennellii</name>
    <dbReference type="NCBI Taxonomy" id="28526"/>
    <lineage>
        <taxon>Eukaryota</taxon>
        <taxon>Viridiplantae</taxon>
        <taxon>Streptophyta</taxon>
        <taxon>Embryophyta</taxon>
        <taxon>Tracheophyta</taxon>
        <taxon>Spermatophyta</taxon>
        <taxon>Magnoliopsida</taxon>
        <taxon>eudicotyledons</taxon>
        <taxon>Gunneridae</taxon>
        <taxon>Pentapetalae</taxon>
        <taxon>asterids</taxon>
        <taxon>lamiids</taxon>
        <taxon>Solanales</taxon>
        <taxon>Solanaceae</taxon>
        <taxon>Solanoideae</taxon>
        <taxon>Solaneae</taxon>
        <taxon>Solanum</taxon>
        <taxon>Solanum subgen. Lycopersicon</taxon>
    </lineage>
</organism>
<dbReference type="PROSITE" id="PS50811">
    <property type="entry name" value="WRKY"/>
    <property type="match status" value="2"/>
</dbReference>
<sequence length="547" mass="61885">MEGNYGEAIEWDCQLFDENVFNKSFPKPSIAQRREEKCGFNASGMSTSTMSPPPDRQTFLTIPPGLAPTALLDSPVMLPNPQAPQSPTTGSFQQFPNSMSNTPSHVVINANCPIKTNTVIDHHHHPLLFPSSSNTQSQITSRYHELGTCSSDIKPEENMSGIINFTNTTKQENYHRAMNPNISNSTGPDDGYTWRKYGQKTVKGSEFPRSYYKCTGQNCTVKKKVERSPNGQITEIIYNGEHNHQKSQPIRRAITSSKSCDLTEILNHPNINMNLFETTREPCSPLVSCEDEDEDEDEVRAIGGIISIDDNEFEQRRRRDYYPAEMNLSSRSTKEPRVIVQIESEIDILDDGYRWRKYGQKVVKGNPNPRSYYKCTSPSCPVRKQIERAPDDIKSVITTYEGKHNHQVPSINKTNGVTATATVGNQSSPLMSNDKSSMLPFSESHKVSNLETQVQDFNFQLERTNFVENQLSNLRCGPLFDLRFPPNLLSYNSFLFNSTHISNSLPFNLQMPHFSLPNRVPPPDEFHFNINTISSNKKSKASLRDQQ</sequence>
<dbReference type="Pfam" id="PF03106">
    <property type="entry name" value="WRKY"/>
    <property type="match status" value="2"/>
</dbReference>
<dbReference type="GeneID" id="107016938"/>
<keyword evidence="5" id="KW-0539">Nucleus</keyword>
<dbReference type="Gene3D" id="2.20.25.80">
    <property type="entry name" value="WRKY domain"/>
    <property type="match status" value="2"/>
</dbReference>